<sequence>MQYNCNEDIIKEYIDYVMIVNIIRKNDIARKKKIFNKIQFLTEQRVLYRIEHDMLPLSGYEMISYAERVYVEKFFIGDEFKYPLQLLIREKLNDFVINDKYINKLDTINDFNIDEFLKDNNISKNSIGDIMYAKITGFINETVKMRKEYLFLVENKNENFIDYDKKLKAMYKEKYNKIIVYNYKNNENIIHYIKFNNITINFFYTDMTQCDCEKKIDYRLNYLYKMGGYSNFLRMILRYLCYGITGQHISLPIKVYDYMYKNMDVKGEGFASPFNSKLLEKDGTIFCSLFYDTDKWFGSKGAFSSKILIEYGEKFNFMLNPPYIPEVMEKMYNYVMEAFERIERKNFLIIILLPQWKDNDVYMKLKKNKYLLNLLELNEGKHYMNCNGKYRYMKGVINSMFFLSKDKNAMNNKDIKNITKIWNDKNDNDTQQSYFSEAIME</sequence>
<dbReference type="InterPro" id="IPR022035">
    <property type="entry name" value="PCIF1_WW"/>
</dbReference>
<dbReference type="Pfam" id="PF12237">
    <property type="entry name" value="PCIF1_WW"/>
    <property type="match status" value="1"/>
</dbReference>
<dbReference type="GO" id="GO:0016422">
    <property type="term" value="F:mRNA (2'-O-methyladenosine-N6-)-methyltransferase activity"/>
    <property type="evidence" value="ECO:0007669"/>
    <property type="project" value="InterPro"/>
</dbReference>
<evidence type="ECO:0000313" key="3">
    <source>
        <dbReference type="Proteomes" id="UP000240325"/>
    </source>
</evidence>
<gene>
    <name evidence="2" type="ORF">BMW23_0224</name>
</gene>
<feature type="domain" description="PCIF1 WW" evidence="1">
    <location>
        <begin position="235"/>
        <end position="383"/>
    </location>
</feature>
<dbReference type="GO" id="GO:0099122">
    <property type="term" value="F:RNA polymerase II C-terminal domain binding"/>
    <property type="evidence" value="ECO:0007669"/>
    <property type="project" value="InterPro"/>
</dbReference>
<proteinExistence type="predicted"/>
<dbReference type="PANTHER" id="PTHR21727">
    <property type="entry name" value="PHOSPHORYLATED CTD INTERACTING FACTOR 1"/>
    <property type="match status" value="1"/>
</dbReference>
<organism evidence="2">
    <name type="scientific">Bodo saltans virus</name>
    <dbReference type="NCBI Taxonomy" id="2024608"/>
    <lineage>
        <taxon>Viruses</taxon>
        <taxon>Varidnaviria</taxon>
        <taxon>Bamfordvirae</taxon>
        <taxon>Nucleocytoviricota</taxon>
        <taxon>Megaviricetes</taxon>
        <taxon>Imitervirales</taxon>
        <taxon>Mimiviridae</taxon>
        <taxon>Klosneuvirinae</taxon>
        <taxon>Theiavirus</taxon>
        <taxon>Theiavirus salishense</taxon>
    </lineage>
</organism>
<dbReference type="InterPro" id="IPR039881">
    <property type="entry name" value="PCIF1-like"/>
</dbReference>
<dbReference type="PANTHER" id="PTHR21727:SF0">
    <property type="entry name" value="MRNA (2'-O-METHYLADENOSINE-N(6)-)-METHYLTRANSFERASE"/>
    <property type="match status" value="1"/>
</dbReference>
<name>A0A2H4UTM5_9VIRU</name>
<keyword evidence="3" id="KW-1185">Reference proteome</keyword>
<evidence type="ECO:0000313" key="2">
    <source>
        <dbReference type="EMBL" id="ATZ80282.1"/>
    </source>
</evidence>
<reference evidence="2" key="1">
    <citation type="journal article" date="2017" name="Elife">
        <title>The kinetoplastid-infecting Bodo saltans virus (BsV), a window into the most abundant giant viruses in the sea.</title>
        <authorList>
            <person name="Deeg C.M."/>
            <person name="Chow C.-E.T."/>
            <person name="Suttle C.A."/>
        </authorList>
    </citation>
    <scope>NUCLEOTIDE SEQUENCE</scope>
    <source>
        <strain evidence="2">NG1</strain>
    </source>
</reference>
<dbReference type="EMBL" id="MF782455">
    <property type="protein sequence ID" value="ATZ80282.1"/>
    <property type="molecule type" value="Genomic_DNA"/>
</dbReference>
<protein>
    <submittedName>
        <fullName evidence="2">WW domain-containing protein</fullName>
    </submittedName>
</protein>
<dbReference type="Proteomes" id="UP000240325">
    <property type="component" value="Segment"/>
</dbReference>
<evidence type="ECO:0000259" key="1">
    <source>
        <dbReference type="Pfam" id="PF12237"/>
    </source>
</evidence>
<accession>A0A2H4UTM5</accession>